<dbReference type="AlphaFoldDB" id="A0A1H0SZP0"/>
<sequence length="85" mass="9079">MPPRATAGPVNTIGIVAEAMQTEASTRRRRPRSGSGGLPGEAGEKIGASEDSWDMVEERPKAAQECETAKKGRRKPRHQAVPGPM</sequence>
<evidence type="ECO:0000313" key="2">
    <source>
        <dbReference type="EMBL" id="SDP47184.1"/>
    </source>
</evidence>
<feature type="compositionally biased region" description="Basic and acidic residues" evidence="1">
    <location>
        <begin position="56"/>
        <end position="70"/>
    </location>
</feature>
<evidence type="ECO:0000256" key="1">
    <source>
        <dbReference type="SAM" id="MobiDB-lite"/>
    </source>
</evidence>
<dbReference type="Proteomes" id="UP000199317">
    <property type="component" value="Unassembled WGS sequence"/>
</dbReference>
<proteinExistence type="predicted"/>
<gene>
    <name evidence="2" type="ORF">SAMN04489708_113153</name>
</gene>
<name>A0A1H0SZP0_9BURK</name>
<keyword evidence="3" id="KW-1185">Reference proteome</keyword>
<accession>A0A1H0SZP0</accession>
<evidence type="ECO:0000313" key="3">
    <source>
        <dbReference type="Proteomes" id="UP000199317"/>
    </source>
</evidence>
<dbReference type="EMBL" id="FNJL01000013">
    <property type="protein sequence ID" value="SDP47184.1"/>
    <property type="molecule type" value="Genomic_DNA"/>
</dbReference>
<feature type="region of interest" description="Disordered" evidence="1">
    <location>
        <begin position="1"/>
        <end position="85"/>
    </location>
</feature>
<reference evidence="3" key="1">
    <citation type="submission" date="2016-10" db="EMBL/GenBank/DDBJ databases">
        <authorList>
            <person name="Varghese N."/>
            <person name="Submissions S."/>
        </authorList>
    </citation>
    <scope>NUCLEOTIDE SEQUENCE [LARGE SCALE GENOMIC DNA]</scope>
    <source>
        <strain evidence="3">DSM 17101</strain>
    </source>
</reference>
<organism evidence="2 3">
    <name type="scientific">Paracidovorax cattleyae</name>
    <dbReference type="NCBI Taxonomy" id="80868"/>
    <lineage>
        <taxon>Bacteria</taxon>
        <taxon>Pseudomonadati</taxon>
        <taxon>Pseudomonadota</taxon>
        <taxon>Betaproteobacteria</taxon>
        <taxon>Burkholderiales</taxon>
        <taxon>Comamonadaceae</taxon>
        <taxon>Paracidovorax</taxon>
    </lineage>
</organism>
<protein>
    <submittedName>
        <fullName evidence="2">Uncharacterized protein</fullName>
    </submittedName>
</protein>